<evidence type="ECO:0000256" key="5">
    <source>
        <dbReference type="SAM" id="MobiDB-lite"/>
    </source>
</evidence>
<keyword evidence="9" id="KW-1185">Reference proteome</keyword>
<protein>
    <submittedName>
        <fullName evidence="10">Carcinoembryonic antigen-related cell adhesion molecule 6-like</fullName>
    </submittedName>
</protein>
<dbReference type="InterPro" id="IPR013106">
    <property type="entry name" value="Ig_V-set"/>
</dbReference>
<feature type="signal peptide" evidence="7">
    <location>
        <begin position="1"/>
        <end position="20"/>
    </location>
</feature>
<feature type="domain" description="Ig-like" evidence="8">
    <location>
        <begin position="145"/>
        <end position="217"/>
    </location>
</feature>
<dbReference type="Proteomes" id="UP000515152">
    <property type="component" value="Chromosome 11"/>
</dbReference>
<dbReference type="KEGG" id="char:116222499"/>
<evidence type="ECO:0000256" key="3">
    <source>
        <dbReference type="ARBA" id="ARBA00023180"/>
    </source>
</evidence>
<keyword evidence="6" id="KW-0472">Membrane</keyword>
<dbReference type="PROSITE" id="PS50835">
    <property type="entry name" value="IG_LIKE"/>
    <property type="match status" value="2"/>
</dbReference>
<evidence type="ECO:0000313" key="10">
    <source>
        <dbReference type="RefSeq" id="XP_031432752.1"/>
    </source>
</evidence>
<evidence type="ECO:0000256" key="1">
    <source>
        <dbReference type="ARBA" id="ARBA00022729"/>
    </source>
</evidence>
<dbReference type="Pfam" id="PF13895">
    <property type="entry name" value="Ig_2"/>
    <property type="match status" value="1"/>
</dbReference>
<dbReference type="InterPro" id="IPR003599">
    <property type="entry name" value="Ig_sub"/>
</dbReference>
<dbReference type="SMART" id="SM00409">
    <property type="entry name" value="IG"/>
    <property type="match status" value="3"/>
</dbReference>
<dbReference type="InterPro" id="IPR013783">
    <property type="entry name" value="Ig-like_fold"/>
</dbReference>
<evidence type="ECO:0000256" key="4">
    <source>
        <dbReference type="ARBA" id="ARBA00023319"/>
    </source>
</evidence>
<sequence length="434" mass="46211">MDLLISSTVLFLSAAGFCSCQNELRLNGPLNGAVGGSVKFTLINPPSAPPQRITWSFRGNRDITIFTSIGGGEDIHADYVGRISVNKTTASLELRGLTHNDNGLYTVTISIISGGVQQQGNTLLTVFENISNATITITGGILIAGESSVNLTCDAQGSIITREWTKDGKPLSPSNSITFFEENRTLSISPVEKDDGGEYMCHISSPFSTMIASQTVTVNYGPDTVIIVGVEVDCGHFINLTCTAESVPESTYTWAFNGTETSVTGASYVKELSEYEDSGKYTCTALNSITKLSGKADFDVSVTDKRKENSLSAGAIAGIGVACLILGVAVGVGGSFFAMKKLPIDQKGLHSGNSRRKNEVPGDRSVSKPASRYDAPIPLNATTIANPGLYEAPTDGTEHSGSVHSDDTVYETRISVKRPPVVPESLYYKNIFQM</sequence>
<proteinExistence type="predicted"/>
<keyword evidence="6" id="KW-0812">Transmembrane</keyword>
<feature type="region of interest" description="Disordered" evidence="5">
    <location>
        <begin position="386"/>
        <end position="405"/>
    </location>
</feature>
<name>A0A6P8GB46_CLUHA</name>
<dbReference type="InterPro" id="IPR036179">
    <property type="entry name" value="Ig-like_dom_sf"/>
</dbReference>
<dbReference type="InterPro" id="IPR052598">
    <property type="entry name" value="IgSF_CEA-related"/>
</dbReference>
<dbReference type="RefSeq" id="XP_031432752.1">
    <property type="nucleotide sequence ID" value="XM_031576892.2"/>
</dbReference>
<accession>A0A6P8GB46</accession>
<feature type="chain" id="PRO_5027784666" evidence="7">
    <location>
        <begin position="21"/>
        <end position="434"/>
    </location>
</feature>
<evidence type="ECO:0000313" key="9">
    <source>
        <dbReference type="Proteomes" id="UP000515152"/>
    </source>
</evidence>
<feature type="transmembrane region" description="Helical" evidence="6">
    <location>
        <begin position="315"/>
        <end position="339"/>
    </location>
</feature>
<keyword evidence="4" id="KW-0393">Immunoglobulin domain</keyword>
<keyword evidence="6" id="KW-1133">Transmembrane helix</keyword>
<dbReference type="InterPro" id="IPR013098">
    <property type="entry name" value="Ig_I-set"/>
</dbReference>
<reference evidence="10" key="1">
    <citation type="submission" date="2025-08" db="UniProtKB">
        <authorList>
            <consortium name="RefSeq"/>
        </authorList>
    </citation>
    <scope>IDENTIFICATION</scope>
</reference>
<evidence type="ECO:0000259" key="8">
    <source>
        <dbReference type="PROSITE" id="PS50835"/>
    </source>
</evidence>
<dbReference type="GeneID" id="116222499"/>
<dbReference type="SUPFAM" id="SSF48726">
    <property type="entry name" value="Immunoglobulin"/>
    <property type="match status" value="3"/>
</dbReference>
<feature type="domain" description="Ig-like" evidence="8">
    <location>
        <begin position="222"/>
        <end position="301"/>
    </location>
</feature>
<keyword evidence="3" id="KW-0325">Glycoprotein</keyword>
<feature type="compositionally biased region" description="Basic and acidic residues" evidence="5">
    <location>
        <begin position="356"/>
        <end position="366"/>
    </location>
</feature>
<keyword evidence="2" id="KW-1015">Disulfide bond</keyword>
<dbReference type="Gene3D" id="2.60.40.10">
    <property type="entry name" value="Immunoglobulins"/>
    <property type="match status" value="3"/>
</dbReference>
<organism evidence="9 10">
    <name type="scientific">Clupea harengus</name>
    <name type="common">Atlantic herring</name>
    <dbReference type="NCBI Taxonomy" id="7950"/>
    <lineage>
        <taxon>Eukaryota</taxon>
        <taxon>Metazoa</taxon>
        <taxon>Chordata</taxon>
        <taxon>Craniata</taxon>
        <taxon>Vertebrata</taxon>
        <taxon>Euteleostomi</taxon>
        <taxon>Actinopterygii</taxon>
        <taxon>Neopterygii</taxon>
        <taxon>Teleostei</taxon>
        <taxon>Clupei</taxon>
        <taxon>Clupeiformes</taxon>
        <taxon>Clupeoidei</taxon>
        <taxon>Clupeidae</taxon>
        <taxon>Clupea</taxon>
    </lineage>
</organism>
<dbReference type="SMART" id="SM00408">
    <property type="entry name" value="IGc2"/>
    <property type="match status" value="2"/>
</dbReference>
<evidence type="ECO:0000256" key="6">
    <source>
        <dbReference type="SAM" id="Phobius"/>
    </source>
</evidence>
<evidence type="ECO:0000256" key="2">
    <source>
        <dbReference type="ARBA" id="ARBA00023157"/>
    </source>
</evidence>
<dbReference type="PANTHER" id="PTHR44337:SF16">
    <property type="entry name" value="CARCINOEMBRYONIC ANTIGEN-RELATED CELL ADHESION MOLECULE 20-LIKE-RELATED"/>
    <property type="match status" value="1"/>
</dbReference>
<dbReference type="PANTHER" id="PTHR44337">
    <property type="entry name" value="CARCINOEMBRYONIC ANTIGEN-RELATED CELL ADHESION MOLECULE 8"/>
    <property type="match status" value="1"/>
</dbReference>
<feature type="region of interest" description="Disordered" evidence="5">
    <location>
        <begin position="348"/>
        <end position="378"/>
    </location>
</feature>
<dbReference type="AlphaFoldDB" id="A0A6P8GB46"/>
<dbReference type="Pfam" id="PF07679">
    <property type="entry name" value="I-set"/>
    <property type="match status" value="1"/>
</dbReference>
<dbReference type="Pfam" id="PF07686">
    <property type="entry name" value="V-set"/>
    <property type="match status" value="1"/>
</dbReference>
<dbReference type="OrthoDB" id="10012075at2759"/>
<evidence type="ECO:0000256" key="7">
    <source>
        <dbReference type="SAM" id="SignalP"/>
    </source>
</evidence>
<dbReference type="InterPro" id="IPR003598">
    <property type="entry name" value="Ig_sub2"/>
</dbReference>
<keyword evidence="1 7" id="KW-0732">Signal</keyword>
<dbReference type="InterPro" id="IPR007110">
    <property type="entry name" value="Ig-like_dom"/>
</dbReference>
<gene>
    <name evidence="10" type="primary">LOC116222499</name>
</gene>